<dbReference type="EMBL" id="HG938354">
    <property type="protein sequence ID" value="CDN51042.1"/>
    <property type="molecule type" value="Genomic_DNA"/>
</dbReference>
<keyword evidence="7 11" id="KW-0812">Transmembrane</keyword>
<evidence type="ECO:0000256" key="5">
    <source>
        <dbReference type="ARBA" id="ARBA00022475"/>
    </source>
</evidence>
<keyword evidence="9 11" id="KW-0472">Membrane</keyword>
<dbReference type="OrthoDB" id="9815445at2"/>
<organism evidence="13 14">
    <name type="scientific">Neorhizobium galegae bv. orientalis str. HAMBI 540</name>
    <dbReference type="NCBI Taxonomy" id="1028800"/>
    <lineage>
        <taxon>Bacteria</taxon>
        <taxon>Pseudomonadati</taxon>
        <taxon>Pseudomonadota</taxon>
        <taxon>Alphaproteobacteria</taxon>
        <taxon>Hyphomicrobiales</taxon>
        <taxon>Rhizobiaceae</taxon>
        <taxon>Rhizobium/Agrobacterium group</taxon>
        <taxon>Neorhizobium</taxon>
    </lineage>
</organism>
<dbReference type="GeneID" id="24260438"/>
<dbReference type="eggNOG" id="COG0395">
    <property type="taxonomic scope" value="Bacteria"/>
</dbReference>
<dbReference type="HOGENOM" id="CLU_016047_1_2_5"/>
<feature type="transmembrane region" description="Helical" evidence="11">
    <location>
        <begin position="12"/>
        <end position="32"/>
    </location>
</feature>
<dbReference type="AlphaFoldDB" id="A0A068SXR8"/>
<name>A0A068SXR8_NEOGA</name>
<comment type="similarity">
    <text evidence="3">Belongs to the binding-protein-dependent transport system permease family. MalFG subfamily.</text>
</comment>
<keyword evidence="5" id="KW-1003">Cell membrane</keyword>
<keyword evidence="4 11" id="KW-0813">Transport</keyword>
<keyword evidence="13" id="KW-0614">Plasmid</keyword>
<evidence type="ECO:0000256" key="10">
    <source>
        <dbReference type="ARBA" id="ARBA00041109"/>
    </source>
</evidence>
<dbReference type="CDD" id="cd06261">
    <property type="entry name" value="TM_PBP2"/>
    <property type="match status" value="1"/>
</dbReference>
<dbReference type="PROSITE" id="PS50928">
    <property type="entry name" value="ABC_TM1"/>
    <property type="match status" value="1"/>
</dbReference>
<keyword evidence="14" id="KW-1185">Reference proteome</keyword>
<evidence type="ECO:0000256" key="9">
    <source>
        <dbReference type="ARBA" id="ARBA00023136"/>
    </source>
</evidence>
<dbReference type="SUPFAM" id="SSF161098">
    <property type="entry name" value="MetI-like"/>
    <property type="match status" value="1"/>
</dbReference>
<feature type="transmembrane region" description="Helical" evidence="11">
    <location>
        <begin position="183"/>
        <end position="208"/>
    </location>
</feature>
<dbReference type="Gene3D" id="1.10.3720.10">
    <property type="entry name" value="MetI-like"/>
    <property type="match status" value="1"/>
</dbReference>
<feature type="transmembrane region" description="Helical" evidence="11">
    <location>
        <begin position="140"/>
        <end position="162"/>
    </location>
</feature>
<evidence type="ECO:0000313" key="14">
    <source>
        <dbReference type="Proteomes" id="UP000028181"/>
    </source>
</evidence>
<feature type="transmembrane region" description="Helical" evidence="11">
    <location>
        <begin position="241"/>
        <end position="261"/>
    </location>
</feature>
<dbReference type="GO" id="GO:0005886">
    <property type="term" value="C:plasma membrane"/>
    <property type="evidence" value="ECO:0007669"/>
    <property type="project" value="UniProtKB-SubCell"/>
</dbReference>
<feature type="transmembrane region" description="Helical" evidence="11">
    <location>
        <begin position="76"/>
        <end position="96"/>
    </location>
</feature>
<protein>
    <recommendedName>
        <fullName evidence="10">Maltose/maltodextrin transport system permease protein MalG</fullName>
    </recommendedName>
</protein>
<evidence type="ECO:0000256" key="1">
    <source>
        <dbReference type="ARBA" id="ARBA00002264"/>
    </source>
</evidence>
<evidence type="ECO:0000256" key="4">
    <source>
        <dbReference type="ARBA" id="ARBA00022448"/>
    </source>
</evidence>
<dbReference type="KEGG" id="ngg:RG540_PA03640"/>
<evidence type="ECO:0000256" key="11">
    <source>
        <dbReference type="RuleBase" id="RU363032"/>
    </source>
</evidence>
<dbReference type="PANTHER" id="PTHR32243">
    <property type="entry name" value="MALTOSE TRANSPORT SYSTEM PERMEASE-RELATED"/>
    <property type="match status" value="1"/>
</dbReference>
<evidence type="ECO:0000259" key="12">
    <source>
        <dbReference type="PROSITE" id="PS50928"/>
    </source>
</evidence>
<dbReference type="InterPro" id="IPR000515">
    <property type="entry name" value="MetI-like"/>
</dbReference>
<evidence type="ECO:0000256" key="2">
    <source>
        <dbReference type="ARBA" id="ARBA00004651"/>
    </source>
</evidence>
<dbReference type="InterPro" id="IPR035906">
    <property type="entry name" value="MetI-like_sf"/>
</dbReference>
<evidence type="ECO:0000313" key="13">
    <source>
        <dbReference type="EMBL" id="CDN51042.1"/>
    </source>
</evidence>
<keyword evidence="8 11" id="KW-1133">Transmembrane helix</keyword>
<feature type="transmembrane region" description="Helical" evidence="11">
    <location>
        <begin position="108"/>
        <end position="134"/>
    </location>
</feature>
<accession>A0A068SXR8</accession>
<dbReference type="InterPro" id="IPR050901">
    <property type="entry name" value="BP-dep_ABC_trans_perm"/>
</dbReference>
<dbReference type="Proteomes" id="UP000028181">
    <property type="component" value="Plasmid pHAMBI540a"/>
</dbReference>
<dbReference type="RefSeq" id="WP_041364314.1">
    <property type="nucleotide sequence ID" value="NZ_HG938354.1"/>
</dbReference>
<evidence type="ECO:0000256" key="8">
    <source>
        <dbReference type="ARBA" id="ARBA00022989"/>
    </source>
</evidence>
<comment type="subcellular location">
    <subcellularLocation>
        <location evidence="2 11">Cell membrane</location>
        <topology evidence="2 11">Multi-pass membrane protein</topology>
    </subcellularLocation>
</comment>
<gene>
    <name evidence="13" type="primary">mtlG</name>
    <name evidence="13" type="ORF">RG540_PA03640</name>
</gene>
<comment type="function">
    <text evidence="1">Part of the ABC transporter complex MalEFGK involved in maltose/maltodextrin import. Probably responsible for the translocation of the substrate across the membrane.</text>
</comment>
<evidence type="ECO:0000256" key="3">
    <source>
        <dbReference type="ARBA" id="ARBA00009047"/>
    </source>
</evidence>
<feature type="domain" description="ABC transmembrane type-1" evidence="12">
    <location>
        <begin position="71"/>
        <end position="262"/>
    </location>
</feature>
<reference evidence="14" key="1">
    <citation type="journal article" date="2014" name="BMC Genomics">
        <title>Genome sequencing of two Neorhizobium galegae strains reveals a noeT gene responsible for the unusual acetylation of the nodulation factors.</title>
        <authorList>
            <person name="Osterman J."/>
            <person name="Marsh J."/>
            <person name="Laine P.K."/>
            <person name="Zeng Z."/>
            <person name="Alatalo E."/>
            <person name="Sullivan J.T."/>
            <person name="Young J.P."/>
            <person name="Thomas-Oates J."/>
            <person name="Paulin L."/>
            <person name="Lindstrom K."/>
        </authorList>
    </citation>
    <scope>NUCLEOTIDE SEQUENCE [LARGE SCALE GENOMIC DNA]</scope>
    <source>
        <strain evidence="14">HAMBI 540</strain>
    </source>
</reference>
<dbReference type="GO" id="GO:0055085">
    <property type="term" value="P:transmembrane transport"/>
    <property type="evidence" value="ECO:0007669"/>
    <property type="project" value="InterPro"/>
</dbReference>
<dbReference type="PANTHER" id="PTHR32243:SF50">
    <property type="entry name" value="MALTOSE_MALTODEXTRIN TRANSPORT SYSTEM PERMEASE PROTEIN MALG"/>
    <property type="match status" value="1"/>
</dbReference>
<evidence type="ECO:0000256" key="6">
    <source>
        <dbReference type="ARBA" id="ARBA00022597"/>
    </source>
</evidence>
<sequence length="277" mass="30088">MRTDKLAIGLGKTVAVAVILVWSLFPIAFLVMSSLEPGQDIFAVPPKFVFSPTVQHYVELWNGWGVFFTGLLNSTIITAGATIIAITTSTAAGYVYSRYSSRMLDASVMFLIIVRLIPPIVVTLPLFPIINAIGLNDTHIVLMVLYATFFVSLGTVLMRTFIDQIPRELDEAAQIDGAKRLTILRRIIVPLAAPGILAVAVFVVVFAWNEFLFAFIFTATKAKTAPLVISEMIGSIDGVDWGVLFAASTVQLIPVLLFVIFMNRYLVAGLTAGATKG</sequence>
<dbReference type="Pfam" id="PF00528">
    <property type="entry name" value="BPD_transp_1"/>
    <property type="match status" value="1"/>
</dbReference>
<keyword evidence="6" id="KW-0762">Sugar transport</keyword>
<evidence type="ECO:0000256" key="7">
    <source>
        <dbReference type="ARBA" id="ARBA00022692"/>
    </source>
</evidence>
<dbReference type="PATRIC" id="fig|1028800.3.peg.4980"/>
<geneLocation type="plasmid" evidence="14">
    <name>II</name>
</geneLocation>
<proteinExistence type="inferred from homology"/>